<dbReference type="InterPro" id="IPR053150">
    <property type="entry name" value="Teicoplanin_resist-assoc"/>
</dbReference>
<keyword evidence="1" id="KW-1133">Transmembrane helix</keyword>
<sequence>MQYYIYSLVCFLLPGTVWLIWNKGMIADKAYKVRHIIWIYIYLFYGYLTVQEAAGIGTIWDLIAYGKLDNSINLIPISSEGAMTYILNIIMFMPFGFLLPLIWKNFRNAKKVVLMGFLMSLAIEICQLFNIRTTDIDDLLMNTLGTLVGYCCWKVFSLIFRNAGTKCVEIKKSEPVIYMFGGILGLFLLYNWRVFN</sequence>
<evidence type="ECO:0000256" key="1">
    <source>
        <dbReference type="SAM" id="Phobius"/>
    </source>
</evidence>
<name>A0AAE3E562_9FIRM</name>
<feature type="transmembrane region" description="Helical" evidence="1">
    <location>
        <begin position="83"/>
        <end position="103"/>
    </location>
</feature>
<feature type="transmembrane region" description="Helical" evidence="1">
    <location>
        <begin position="37"/>
        <end position="63"/>
    </location>
</feature>
<evidence type="ECO:0000313" key="3">
    <source>
        <dbReference type="EMBL" id="MCC2222164.1"/>
    </source>
</evidence>
<feature type="transmembrane region" description="Helical" evidence="1">
    <location>
        <begin position="176"/>
        <end position="195"/>
    </location>
</feature>
<feature type="transmembrane region" description="Helical" evidence="1">
    <location>
        <begin position="6"/>
        <end position="25"/>
    </location>
</feature>
<gene>
    <name evidence="3" type="ORF">LKD48_11030</name>
</gene>
<organism evidence="3 4">
    <name type="scientific">Anthropogastromicrobium aceti</name>
    <dbReference type="NCBI Taxonomy" id="2981768"/>
    <lineage>
        <taxon>Bacteria</taxon>
        <taxon>Bacillati</taxon>
        <taxon>Bacillota</taxon>
        <taxon>Clostridia</taxon>
        <taxon>Lachnospirales</taxon>
        <taxon>Lachnospiraceae</taxon>
        <taxon>Anthropogastromicrobium</taxon>
    </lineage>
</organism>
<proteinExistence type="predicted"/>
<reference evidence="3 4" key="1">
    <citation type="submission" date="2021-10" db="EMBL/GenBank/DDBJ databases">
        <title>Anaerobic single-cell dispensing facilitates the cultivation of human gut bacteria.</title>
        <authorList>
            <person name="Afrizal A."/>
        </authorList>
    </citation>
    <scope>NUCLEOTIDE SEQUENCE [LARGE SCALE GENOMIC DNA]</scope>
    <source>
        <strain evidence="3 4">CLA-AA-H224</strain>
    </source>
</reference>
<evidence type="ECO:0000259" key="2">
    <source>
        <dbReference type="Pfam" id="PF04892"/>
    </source>
</evidence>
<comment type="caution">
    <text evidence="3">The sequence shown here is derived from an EMBL/GenBank/DDBJ whole genome shotgun (WGS) entry which is preliminary data.</text>
</comment>
<dbReference type="Proteomes" id="UP001198200">
    <property type="component" value="Unassembled WGS sequence"/>
</dbReference>
<dbReference type="RefSeq" id="WP_227101012.1">
    <property type="nucleotide sequence ID" value="NZ_JAJEQN010000028.1"/>
</dbReference>
<keyword evidence="1" id="KW-0472">Membrane</keyword>
<dbReference type="Pfam" id="PF04892">
    <property type="entry name" value="VanZ"/>
    <property type="match status" value="1"/>
</dbReference>
<feature type="transmembrane region" description="Helical" evidence="1">
    <location>
        <begin position="143"/>
        <end position="164"/>
    </location>
</feature>
<feature type="domain" description="VanZ-like" evidence="2">
    <location>
        <begin position="38"/>
        <end position="156"/>
    </location>
</feature>
<evidence type="ECO:0000313" key="4">
    <source>
        <dbReference type="Proteomes" id="UP001198200"/>
    </source>
</evidence>
<dbReference type="InterPro" id="IPR006976">
    <property type="entry name" value="VanZ-like"/>
</dbReference>
<dbReference type="PANTHER" id="PTHR36834">
    <property type="entry name" value="MEMBRANE PROTEIN-RELATED"/>
    <property type="match status" value="1"/>
</dbReference>
<accession>A0AAE3E562</accession>
<dbReference type="EMBL" id="JAJEQN010000028">
    <property type="protein sequence ID" value="MCC2222164.1"/>
    <property type="molecule type" value="Genomic_DNA"/>
</dbReference>
<dbReference type="PANTHER" id="PTHR36834:SF2">
    <property type="entry name" value="MEMBRANE PROTEIN"/>
    <property type="match status" value="1"/>
</dbReference>
<keyword evidence="4" id="KW-1185">Reference proteome</keyword>
<keyword evidence="1" id="KW-0812">Transmembrane</keyword>
<protein>
    <submittedName>
        <fullName evidence="3">VanZ family protein</fullName>
    </submittedName>
</protein>
<dbReference type="AlphaFoldDB" id="A0AAE3E562"/>
<feature type="transmembrane region" description="Helical" evidence="1">
    <location>
        <begin position="112"/>
        <end position="131"/>
    </location>
</feature>